<dbReference type="AlphaFoldDB" id="A0A161X8G0"/>
<dbReference type="InterPro" id="IPR018020">
    <property type="entry name" value="OHCU_decarboxylase"/>
</dbReference>
<dbReference type="Gene3D" id="1.10.3330.10">
    <property type="entry name" value="Oxo-4-hydroxy-4-carboxy-5-ureidoimidazoline decarboxylase"/>
    <property type="match status" value="1"/>
</dbReference>
<dbReference type="EMBL" id="LWGR01000021">
    <property type="protein sequence ID" value="KZM69358.1"/>
    <property type="molecule type" value="Genomic_DNA"/>
</dbReference>
<evidence type="ECO:0000313" key="4">
    <source>
        <dbReference type="Proteomes" id="UP000076512"/>
    </source>
</evidence>
<dbReference type="Proteomes" id="UP000076512">
    <property type="component" value="Unassembled WGS sequence"/>
</dbReference>
<evidence type="ECO:0000256" key="1">
    <source>
        <dbReference type="ARBA" id="ARBA00022631"/>
    </source>
</evidence>
<dbReference type="GO" id="GO:0006144">
    <property type="term" value="P:purine nucleobase metabolic process"/>
    <property type="evidence" value="ECO:0007669"/>
    <property type="project" value="UniProtKB-KW"/>
</dbReference>
<evidence type="ECO:0000313" key="3">
    <source>
        <dbReference type="EMBL" id="KZM69358.1"/>
    </source>
</evidence>
<dbReference type="InterPro" id="IPR036778">
    <property type="entry name" value="OHCU_decarboxylase_sf"/>
</dbReference>
<name>A0A161X8G0_9NOCA</name>
<dbReference type="RefSeq" id="WP_067585050.1">
    <property type="nucleotide sequence ID" value="NZ_JABMCZ010000002.1"/>
</dbReference>
<dbReference type="Pfam" id="PF09349">
    <property type="entry name" value="OHCU_decarbox"/>
    <property type="match status" value="1"/>
</dbReference>
<organism evidence="3 4">
    <name type="scientific">Nocardia terpenica</name>
    <dbReference type="NCBI Taxonomy" id="455432"/>
    <lineage>
        <taxon>Bacteria</taxon>
        <taxon>Bacillati</taxon>
        <taxon>Actinomycetota</taxon>
        <taxon>Actinomycetes</taxon>
        <taxon>Mycobacteriales</taxon>
        <taxon>Nocardiaceae</taxon>
        <taxon>Nocardia</taxon>
    </lineage>
</organism>
<dbReference type="SUPFAM" id="SSF158694">
    <property type="entry name" value="UraD-Like"/>
    <property type="match status" value="1"/>
</dbReference>
<dbReference type="STRING" id="455432.AWN90_12735"/>
<reference evidence="3 4" key="1">
    <citation type="submission" date="2016-04" db="EMBL/GenBank/DDBJ databases">
        <authorList>
            <person name="Evans L.H."/>
            <person name="Alamgir A."/>
            <person name="Owens N."/>
            <person name="Weber N.D."/>
            <person name="Virtaneva K."/>
            <person name="Barbian K."/>
            <person name="Babar A."/>
            <person name="Rosenke K."/>
        </authorList>
    </citation>
    <scope>NUCLEOTIDE SEQUENCE [LARGE SCALE GENOMIC DNA]</scope>
    <source>
        <strain evidence="3 4">IFM 0406</strain>
    </source>
</reference>
<comment type="caution">
    <text evidence="3">The sequence shown here is derived from an EMBL/GenBank/DDBJ whole genome shotgun (WGS) entry which is preliminary data.</text>
</comment>
<protein>
    <submittedName>
        <fullName evidence="3">OHCU decarboxylase</fullName>
    </submittedName>
</protein>
<dbReference type="OrthoDB" id="5243781at2"/>
<gene>
    <name evidence="3" type="ORF">AWN90_12735</name>
</gene>
<sequence length="106" mass="11958">MMMHQGIGLERFNALPRSRAVHALYECCCCVTWAERIADHRPYADTEALLAAADAELRALSGRDLDRVFDSLAHESVSERSAPELARVTHRRIDRMLGPAEGYPEY</sequence>
<evidence type="ECO:0000259" key="2">
    <source>
        <dbReference type="Pfam" id="PF09349"/>
    </source>
</evidence>
<keyword evidence="4" id="KW-1185">Reference proteome</keyword>
<feature type="domain" description="Oxo-4-hydroxy-4-carboxy-5-ureidoimidazoline decarboxylase" evidence="2">
    <location>
        <begin position="13"/>
        <end position="71"/>
    </location>
</feature>
<keyword evidence="1" id="KW-0659">Purine metabolism</keyword>
<accession>A0A161X8G0</accession>
<proteinExistence type="predicted"/>